<dbReference type="NCBIfam" id="NF005214">
    <property type="entry name" value="PRK06701.1"/>
    <property type="match status" value="1"/>
</dbReference>
<dbReference type="AlphaFoldDB" id="A0A917EQK5"/>
<sequence length="289" mass="31239">MNHSMNREQGQPPQHQTRKPGIEARMNPIPVTDNVQYKGSGKLQGKTAIITGGDSGIGKAVTLAFVKEGANIAIVYLDEHEDAKKTKQLIEQYGGRCVLFAGDIGDETFCQSVVQQTMDTYGGIQILVNNAGEHQPQNGLENIEKTQLQKVFATNVFSYFYFAKACLPHFTEGASIINTTSVTAYKGNEKLLDYSATKGAIVSFTRSLSQSLVSKGIRVNGVAPGPIWTPLIPSSFPAHEVAMFGTDVPMKRAGQPYELAASYVYLASDDSSYMTGQILHLNGGIIVNG</sequence>
<protein>
    <recommendedName>
        <fullName evidence="3">glucose 1-dehydrogenase [NAD(P)(+)]</fullName>
        <ecNumber evidence="3">1.1.1.47</ecNumber>
    </recommendedName>
</protein>
<keyword evidence="8" id="KW-1185">Reference proteome</keyword>
<evidence type="ECO:0000256" key="4">
    <source>
        <dbReference type="ARBA" id="ARBA00047555"/>
    </source>
</evidence>
<dbReference type="PRINTS" id="PR00080">
    <property type="entry name" value="SDRFAMILY"/>
</dbReference>
<organism evidence="7 8">
    <name type="scientific">Priestia taiwanensis</name>
    <dbReference type="NCBI Taxonomy" id="1347902"/>
    <lineage>
        <taxon>Bacteria</taxon>
        <taxon>Bacillati</taxon>
        <taxon>Bacillota</taxon>
        <taxon>Bacilli</taxon>
        <taxon>Bacillales</taxon>
        <taxon>Bacillaceae</taxon>
        <taxon>Priestia</taxon>
    </lineage>
</organism>
<dbReference type="Gene3D" id="3.40.50.720">
    <property type="entry name" value="NAD(P)-binding Rossmann-like Domain"/>
    <property type="match status" value="1"/>
</dbReference>
<comment type="catalytic activity">
    <reaction evidence="5">
        <text>D-glucose + NAD(+) = D-glucono-1,5-lactone + NADH + H(+)</text>
        <dbReference type="Rhea" id="RHEA:14293"/>
        <dbReference type="ChEBI" id="CHEBI:4167"/>
        <dbReference type="ChEBI" id="CHEBI:15378"/>
        <dbReference type="ChEBI" id="CHEBI:16217"/>
        <dbReference type="ChEBI" id="CHEBI:57540"/>
        <dbReference type="ChEBI" id="CHEBI:57945"/>
        <dbReference type="EC" id="1.1.1.47"/>
    </reaction>
</comment>
<dbReference type="EMBL" id="BMFK01000001">
    <property type="protein sequence ID" value="GGE73484.1"/>
    <property type="molecule type" value="Genomic_DNA"/>
</dbReference>
<dbReference type="InterPro" id="IPR020904">
    <property type="entry name" value="Sc_DH/Rdtase_CS"/>
</dbReference>
<dbReference type="GO" id="GO:0047936">
    <property type="term" value="F:glucose 1-dehydrogenase [NAD(P)+] activity"/>
    <property type="evidence" value="ECO:0007669"/>
    <property type="project" value="UniProtKB-EC"/>
</dbReference>
<evidence type="ECO:0000313" key="7">
    <source>
        <dbReference type="EMBL" id="GGE73484.1"/>
    </source>
</evidence>
<dbReference type="PROSITE" id="PS00061">
    <property type="entry name" value="ADH_SHORT"/>
    <property type="match status" value="1"/>
</dbReference>
<evidence type="ECO:0000313" key="8">
    <source>
        <dbReference type="Proteomes" id="UP000605259"/>
    </source>
</evidence>
<reference evidence="7" key="1">
    <citation type="journal article" date="2014" name="Int. J. Syst. Evol. Microbiol.">
        <title>Complete genome sequence of Corynebacterium casei LMG S-19264T (=DSM 44701T), isolated from a smear-ripened cheese.</title>
        <authorList>
            <consortium name="US DOE Joint Genome Institute (JGI-PGF)"/>
            <person name="Walter F."/>
            <person name="Albersmeier A."/>
            <person name="Kalinowski J."/>
            <person name="Ruckert C."/>
        </authorList>
    </citation>
    <scope>NUCLEOTIDE SEQUENCE</scope>
    <source>
        <strain evidence="7">CGMCC 1.12698</strain>
    </source>
</reference>
<evidence type="ECO:0000256" key="2">
    <source>
        <dbReference type="ARBA" id="ARBA00023002"/>
    </source>
</evidence>
<reference evidence="7" key="2">
    <citation type="submission" date="2020-09" db="EMBL/GenBank/DDBJ databases">
        <authorList>
            <person name="Sun Q."/>
            <person name="Zhou Y."/>
        </authorList>
    </citation>
    <scope>NUCLEOTIDE SEQUENCE</scope>
    <source>
        <strain evidence="7">CGMCC 1.12698</strain>
    </source>
</reference>
<feature type="region of interest" description="Disordered" evidence="6">
    <location>
        <begin position="1"/>
        <end position="28"/>
    </location>
</feature>
<evidence type="ECO:0000256" key="1">
    <source>
        <dbReference type="ARBA" id="ARBA00006484"/>
    </source>
</evidence>
<comment type="catalytic activity">
    <reaction evidence="4">
        <text>D-glucose + NADP(+) = D-glucono-1,5-lactone + NADPH + H(+)</text>
        <dbReference type="Rhea" id="RHEA:14405"/>
        <dbReference type="ChEBI" id="CHEBI:4167"/>
        <dbReference type="ChEBI" id="CHEBI:15378"/>
        <dbReference type="ChEBI" id="CHEBI:16217"/>
        <dbReference type="ChEBI" id="CHEBI:57783"/>
        <dbReference type="ChEBI" id="CHEBI:58349"/>
        <dbReference type="EC" id="1.1.1.47"/>
    </reaction>
</comment>
<dbReference type="GO" id="GO:0008206">
    <property type="term" value="P:bile acid metabolic process"/>
    <property type="evidence" value="ECO:0007669"/>
    <property type="project" value="UniProtKB-ARBA"/>
</dbReference>
<comment type="similarity">
    <text evidence="1">Belongs to the short-chain dehydrogenases/reductases (SDR) family.</text>
</comment>
<evidence type="ECO:0000256" key="6">
    <source>
        <dbReference type="SAM" id="MobiDB-lite"/>
    </source>
</evidence>
<gene>
    <name evidence="7" type="ORF">GCM10007140_24190</name>
</gene>
<dbReference type="InterPro" id="IPR036291">
    <property type="entry name" value="NAD(P)-bd_dom_sf"/>
</dbReference>
<dbReference type="SUPFAM" id="SSF51735">
    <property type="entry name" value="NAD(P)-binding Rossmann-fold domains"/>
    <property type="match status" value="1"/>
</dbReference>
<dbReference type="Proteomes" id="UP000605259">
    <property type="component" value="Unassembled WGS sequence"/>
</dbReference>
<feature type="compositionally biased region" description="Polar residues" evidence="6">
    <location>
        <begin position="1"/>
        <end position="15"/>
    </location>
</feature>
<evidence type="ECO:0000256" key="5">
    <source>
        <dbReference type="ARBA" id="ARBA00048831"/>
    </source>
</evidence>
<dbReference type="RefSeq" id="WP_229722197.1">
    <property type="nucleotide sequence ID" value="NZ_BMFK01000001.1"/>
</dbReference>
<dbReference type="FunFam" id="3.40.50.720:FF:000084">
    <property type="entry name" value="Short-chain dehydrogenase reductase"/>
    <property type="match status" value="1"/>
</dbReference>
<proteinExistence type="inferred from homology"/>
<dbReference type="PRINTS" id="PR00081">
    <property type="entry name" value="GDHRDH"/>
</dbReference>
<dbReference type="PANTHER" id="PTHR48107">
    <property type="entry name" value="NADPH-DEPENDENT ALDEHYDE REDUCTASE-LIKE PROTEIN, CHLOROPLASTIC-RELATED"/>
    <property type="match status" value="1"/>
</dbReference>
<dbReference type="EC" id="1.1.1.47" evidence="3"/>
<evidence type="ECO:0000256" key="3">
    <source>
        <dbReference type="ARBA" id="ARBA00024389"/>
    </source>
</evidence>
<accession>A0A917EQK5</accession>
<comment type="caution">
    <text evidence="7">The sequence shown here is derived from an EMBL/GenBank/DDBJ whole genome shotgun (WGS) entry which is preliminary data.</text>
</comment>
<dbReference type="CDD" id="cd05355">
    <property type="entry name" value="SDR_c1"/>
    <property type="match status" value="1"/>
</dbReference>
<keyword evidence="2" id="KW-0560">Oxidoreductase</keyword>
<dbReference type="PANTHER" id="PTHR48107:SF16">
    <property type="entry name" value="NADPH-DEPENDENT ALDEHYDE REDUCTASE 1, CHLOROPLASTIC"/>
    <property type="match status" value="1"/>
</dbReference>
<dbReference type="InterPro" id="IPR002347">
    <property type="entry name" value="SDR_fam"/>
</dbReference>
<dbReference type="Pfam" id="PF13561">
    <property type="entry name" value="adh_short_C2"/>
    <property type="match status" value="1"/>
</dbReference>
<name>A0A917EQK5_9BACI</name>